<dbReference type="Pfam" id="PF00296">
    <property type="entry name" value="Bac_luciferase"/>
    <property type="match status" value="1"/>
</dbReference>
<reference evidence="8 9" key="1">
    <citation type="journal article" date="2019" name="Int. J. Syst. Evol. Microbiol.">
        <title>The Global Catalogue of Microorganisms (GCM) 10K type strain sequencing project: providing services to taxonomists for standard genome sequencing and annotation.</title>
        <authorList>
            <consortium name="The Broad Institute Genomics Platform"/>
            <consortium name="The Broad Institute Genome Sequencing Center for Infectious Disease"/>
            <person name="Wu L."/>
            <person name="Ma J."/>
        </authorList>
    </citation>
    <scope>NUCLEOTIDE SEQUENCE [LARGE SCALE GENOMIC DNA]</scope>
    <source>
        <strain evidence="8 9">JCM 3325</strain>
    </source>
</reference>
<dbReference type="PANTHER" id="PTHR30011:SF16">
    <property type="entry name" value="C2H2 FINGER DOMAIN TRANSCRIPTION FACTOR (EUROFUNG)-RELATED"/>
    <property type="match status" value="1"/>
</dbReference>
<comment type="similarity">
    <text evidence="5">Belongs to the NtaA/SnaA/DszA monooxygenase family.</text>
</comment>
<keyword evidence="4" id="KW-0503">Monooxygenase</keyword>
<evidence type="ECO:0000313" key="8">
    <source>
        <dbReference type="EMBL" id="GAA2411100.1"/>
    </source>
</evidence>
<keyword evidence="1" id="KW-0285">Flavoprotein</keyword>
<accession>A0ABN3IQF1</accession>
<evidence type="ECO:0000256" key="5">
    <source>
        <dbReference type="ARBA" id="ARBA00033748"/>
    </source>
</evidence>
<name>A0ABN3IQF1_9ACTN</name>
<dbReference type="Proteomes" id="UP001501231">
    <property type="component" value="Unassembled WGS sequence"/>
</dbReference>
<feature type="domain" description="Luciferase-like" evidence="7">
    <location>
        <begin position="27"/>
        <end position="386"/>
    </location>
</feature>
<keyword evidence="9" id="KW-1185">Reference proteome</keyword>
<comment type="caution">
    <text evidence="8">The sequence shown here is derived from an EMBL/GenBank/DDBJ whole genome shotgun (WGS) entry which is preliminary data.</text>
</comment>
<evidence type="ECO:0000256" key="4">
    <source>
        <dbReference type="ARBA" id="ARBA00023033"/>
    </source>
</evidence>
<evidence type="ECO:0000256" key="2">
    <source>
        <dbReference type="ARBA" id="ARBA00022643"/>
    </source>
</evidence>
<evidence type="ECO:0000256" key="6">
    <source>
        <dbReference type="SAM" id="MobiDB-lite"/>
    </source>
</evidence>
<sequence>MAPEGRALHLNAFIQGVGHHEAAWRHPETDPGRLTDVRYFQEVARVAERGLFDSVFFADALSLTEDVRYQPVRRPEPVTLLAAIAVATERIGLIATASTTFTEPYNLARQFASVDHISGGRAGWNIVTSSATSAAYNFGLREQPAHHDRYVRADEFIEVVTKLWDSWEDDAIIGDRAGGVYADPGKVHAIDHDGPLLRVRGPLNVPRSPQGRPVLVQAGSSEEGRDFAARHAEAIFTAQQDLGDAIAFATDVRRRAAASGRDPGTLRILPGLSAVIGDTEEAAQARGRELDELAIPDYGLLQLRRLAGVDLSGLRLDAPVPPGLFNGDDVESSKSRRALVAEIVRRERPTVRGLLRRLAGARGHRVVAGTPEQIADQIQTWFEAGAADGFNIMAPYLPGGLELFVDHVVPELRRRGLFRTAYEGSTLREHYGLPRPASRYATPDATLNAAARP</sequence>
<organism evidence="8 9">
    <name type="scientific">Actinomadura vinacea</name>
    <dbReference type="NCBI Taxonomy" id="115336"/>
    <lineage>
        <taxon>Bacteria</taxon>
        <taxon>Bacillati</taxon>
        <taxon>Actinomycetota</taxon>
        <taxon>Actinomycetes</taxon>
        <taxon>Streptosporangiales</taxon>
        <taxon>Thermomonosporaceae</taxon>
        <taxon>Actinomadura</taxon>
    </lineage>
</organism>
<dbReference type="InterPro" id="IPR036661">
    <property type="entry name" value="Luciferase-like_sf"/>
</dbReference>
<proteinExistence type="inferred from homology"/>
<dbReference type="InterPro" id="IPR011251">
    <property type="entry name" value="Luciferase-like_dom"/>
</dbReference>
<evidence type="ECO:0000256" key="1">
    <source>
        <dbReference type="ARBA" id="ARBA00022630"/>
    </source>
</evidence>
<gene>
    <name evidence="8" type="ORF">GCM10010191_20190</name>
</gene>
<feature type="region of interest" description="Disordered" evidence="6">
    <location>
        <begin position="434"/>
        <end position="453"/>
    </location>
</feature>
<dbReference type="Gene3D" id="3.20.20.30">
    <property type="entry name" value="Luciferase-like domain"/>
    <property type="match status" value="1"/>
</dbReference>
<dbReference type="SUPFAM" id="SSF51679">
    <property type="entry name" value="Bacterial luciferase-like"/>
    <property type="match status" value="1"/>
</dbReference>
<evidence type="ECO:0000259" key="7">
    <source>
        <dbReference type="Pfam" id="PF00296"/>
    </source>
</evidence>
<dbReference type="RefSeq" id="WP_344588417.1">
    <property type="nucleotide sequence ID" value="NZ_BAAARW010000006.1"/>
</dbReference>
<evidence type="ECO:0000313" key="9">
    <source>
        <dbReference type="Proteomes" id="UP001501231"/>
    </source>
</evidence>
<dbReference type="PIRSF" id="PIRSF000337">
    <property type="entry name" value="NTA_MOA"/>
    <property type="match status" value="1"/>
</dbReference>
<dbReference type="EMBL" id="BAAARW010000006">
    <property type="protein sequence ID" value="GAA2411100.1"/>
    <property type="molecule type" value="Genomic_DNA"/>
</dbReference>
<evidence type="ECO:0000256" key="3">
    <source>
        <dbReference type="ARBA" id="ARBA00023002"/>
    </source>
</evidence>
<dbReference type="PANTHER" id="PTHR30011">
    <property type="entry name" value="ALKANESULFONATE MONOOXYGENASE-RELATED"/>
    <property type="match status" value="1"/>
</dbReference>
<dbReference type="InterPro" id="IPR051260">
    <property type="entry name" value="Diverse_substr_monoxygenases"/>
</dbReference>
<protein>
    <submittedName>
        <fullName evidence="8">LLM class flavin-dependent oxidoreductase</fullName>
    </submittedName>
</protein>
<dbReference type="CDD" id="cd01095">
    <property type="entry name" value="Nitrilotriacetate_monoxgenase"/>
    <property type="match status" value="1"/>
</dbReference>
<keyword evidence="3" id="KW-0560">Oxidoreductase</keyword>
<dbReference type="NCBIfam" id="TIGR03860">
    <property type="entry name" value="FMN_nitrolo"/>
    <property type="match status" value="1"/>
</dbReference>
<keyword evidence="2" id="KW-0288">FMN</keyword>
<dbReference type="InterPro" id="IPR016215">
    <property type="entry name" value="NTA_MOA"/>
</dbReference>